<name>A0A6P7K867_9TELE</name>
<protein>
    <submittedName>
        <fullName evidence="9">Probable E3 ubiquitin-protein ligase ARI8</fullName>
    </submittedName>
</protein>
<feature type="domain" description="RING-type" evidence="7">
    <location>
        <begin position="24"/>
        <end position="251"/>
    </location>
</feature>
<evidence type="ECO:0000313" key="9">
    <source>
        <dbReference type="RefSeq" id="XP_028284772.1"/>
    </source>
</evidence>
<evidence type="ECO:0000259" key="7">
    <source>
        <dbReference type="PROSITE" id="PS51873"/>
    </source>
</evidence>
<dbReference type="Gene3D" id="1.20.120.1750">
    <property type="match status" value="1"/>
</dbReference>
<reference evidence="9" key="1">
    <citation type="submission" date="2025-08" db="UniProtKB">
        <authorList>
            <consortium name="RefSeq"/>
        </authorList>
    </citation>
    <scope>IDENTIFICATION</scope>
</reference>
<keyword evidence="5" id="KW-0833">Ubl conjugation pathway</keyword>
<gene>
    <name evidence="9" type="primary">LOC114450688</name>
</gene>
<dbReference type="SUPFAM" id="SSF57850">
    <property type="entry name" value="RING/U-box"/>
    <property type="match status" value="2"/>
</dbReference>
<evidence type="ECO:0000256" key="4">
    <source>
        <dbReference type="ARBA" id="ARBA00022771"/>
    </source>
</evidence>
<evidence type="ECO:0000256" key="5">
    <source>
        <dbReference type="ARBA" id="ARBA00022786"/>
    </source>
</evidence>
<evidence type="ECO:0000313" key="8">
    <source>
        <dbReference type="Proteomes" id="UP000515145"/>
    </source>
</evidence>
<keyword evidence="8" id="KW-1185">Reference proteome</keyword>
<organism evidence="8 9">
    <name type="scientific">Parambassis ranga</name>
    <name type="common">Indian glassy fish</name>
    <dbReference type="NCBI Taxonomy" id="210632"/>
    <lineage>
        <taxon>Eukaryota</taxon>
        <taxon>Metazoa</taxon>
        <taxon>Chordata</taxon>
        <taxon>Craniata</taxon>
        <taxon>Vertebrata</taxon>
        <taxon>Euteleostomi</taxon>
        <taxon>Actinopterygii</taxon>
        <taxon>Neopterygii</taxon>
        <taxon>Teleostei</taxon>
        <taxon>Neoteleostei</taxon>
        <taxon>Acanthomorphata</taxon>
        <taxon>Ovalentaria</taxon>
        <taxon>Ambassidae</taxon>
        <taxon>Parambassis</taxon>
    </lineage>
</organism>
<dbReference type="PROSITE" id="PS51873">
    <property type="entry name" value="TRIAD"/>
    <property type="match status" value="1"/>
</dbReference>
<dbReference type="GO" id="GO:0008270">
    <property type="term" value="F:zinc ion binding"/>
    <property type="evidence" value="ECO:0007669"/>
    <property type="project" value="UniProtKB-KW"/>
</dbReference>
<dbReference type="AlphaFoldDB" id="A0A6P7K867"/>
<evidence type="ECO:0000256" key="1">
    <source>
        <dbReference type="ARBA" id="ARBA00022679"/>
    </source>
</evidence>
<evidence type="ECO:0000256" key="3">
    <source>
        <dbReference type="ARBA" id="ARBA00022737"/>
    </source>
</evidence>
<keyword evidence="1" id="KW-0808">Transferase</keyword>
<dbReference type="Proteomes" id="UP000515145">
    <property type="component" value="Chromosome 18"/>
</dbReference>
<keyword evidence="2" id="KW-0479">Metal-binding</keyword>
<dbReference type="GeneID" id="114450688"/>
<sequence length="258" mass="29403">MASNVFNKQKCYDPQDSTLTFTVEKDHLDFLCEGFPSRRARMSCGHAVTPMSLTKWCLMLLNQGKSRFVCGHPGCNTVWPFVEVCKMALLTPPEVNRIKKNLAFNSYKENLNIQTCPGCMSSVVREDGSNLRVRCKTCMTKRGCTFEFCWQCLKEWKGPWRHRSDHCDNEGCHNPALRTLAACPEMTFDSMRVRCPSVRACPTCGALLEHSKKMCKHIICPRCDVSFCFICLKPNYTCSQLCCVAPRQTTLPVWNETL</sequence>
<keyword evidence="6" id="KW-0862">Zinc</keyword>
<dbReference type="InterPro" id="IPR044066">
    <property type="entry name" value="TRIAD_supradom"/>
</dbReference>
<proteinExistence type="predicted"/>
<accession>A0A6P7K867</accession>
<dbReference type="SMART" id="SM00647">
    <property type="entry name" value="IBR"/>
    <property type="match status" value="2"/>
</dbReference>
<dbReference type="RefSeq" id="XP_028284772.1">
    <property type="nucleotide sequence ID" value="XM_028428971.1"/>
</dbReference>
<evidence type="ECO:0000256" key="6">
    <source>
        <dbReference type="ARBA" id="ARBA00022833"/>
    </source>
</evidence>
<dbReference type="OrthoDB" id="419317at2759"/>
<evidence type="ECO:0000256" key="2">
    <source>
        <dbReference type="ARBA" id="ARBA00022723"/>
    </source>
</evidence>
<dbReference type="InParanoid" id="A0A6P7K867"/>
<keyword evidence="3" id="KW-0677">Repeat</keyword>
<dbReference type="GO" id="GO:0016740">
    <property type="term" value="F:transferase activity"/>
    <property type="evidence" value="ECO:0007669"/>
    <property type="project" value="UniProtKB-KW"/>
</dbReference>
<keyword evidence="4" id="KW-0863">Zinc-finger</keyword>
<dbReference type="InterPro" id="IPR002867">
    <property type="entry name" value="IBR_dom"/>
</dbReference>